<dbReference type="GO" id="GO:0008967">
    <property type="term" value="F:phosphoglycolate phosphatase activity"/>
    <property type="evidence" value="ECO:0007669"/>
    <property type="project" value="UniProtKB-EC"/>
</dbReference>
<gene>
    <name evidence="5" type="primary">gph_2</name>
    <name evidence="5" type="ORF">I41_28400</name>
</gene>
<dbReference type="Pfam" id="PF13419">
    <property type="entry name" value="HAD_2"/>
    <property type="match status" value="1"/>
</dbReference>
<dbReference type="InterPro" id="IPR023198">
    <property type="entry name" value="PGP-like_dom2"/>
</dbReference>
<dbReference type="KEGG" id="llh:I41_28400"/>
<dbReference type="SFLD" id="SFLDS00003">
    <property type="entry name" value="Haloacid_Dehalogenase"/>
    <property type="match status" value="1"/>
</dbReference>
<dbReference type="AlphaFoldDB" id="A0A517TZ47"/>
<dbReference type="GO" id="GO:0005829">
    <property type="term" value="C:cytosol"/>
    <property type="evidence" value="ECO:0007669"/>
    <property type="project" value="TreeGrafter"/>
</dbReference>
<dbReference type="Gene3D" id="1.10.150.240">
    <property type="entry name" value="Putative phosphatase, domain 2"/>
    <property type="match status" value="1"/>
</dbReference>
<dbReference type="GO" id="GO:0006281">
    <property type="term" value="P:DNA repair"/>
    <property type="evidence" value="ECO:0007669"/>
    <property type="project" value="TreeGrafter"/>
</dbReference>
<dbReference type="EC" id="3.1.3.18" evidence="4"/>
<evidence type="ECO:0000256" key="3">
    <source>
        <dbReference type="ARBA" id="ARBA00006171"/>
    </source>
</evidence>
<proteinExistence type="inferred from homology"/>
<evidence type="ECO:0000256" key="4">
    <source>
        <dbReference type="ARBA" id="ARBA00013078"/>
    </source>
</evidence>
<name>A0A517TZ47_9BACT</name>
<dbReference type="InterPro" id="IPR050155">
    <property type="entry name" value="HAD-like_hydrolase_sf"/>
</dbReference>
<dbReference type="Gene3D" id="3.40.50.1000">
    <property type="entry name" value="HAD superfamily/HAD-like"/>
    <property type="match status" value="1"/>
</dbReference>
<comment type="catalytic activity">
    <reaction evidence="1">
        <text>2-phosphoglycolate + H2O = glycolate + phosphate</text>
        <dbReference type="Rhea" id="RHEA:14369"/>
        <dbReference type="ChEBI" id="CHEBI:15377"/>
        <dbReference type="ChEBI" id="CHEBI:29805"/>
        <dbReference type="ChEBI" id="CHEBI:43474"/>
        <dbReference type="ChEBI" id="CHEBI:58033"/>
        <dbReference type="EC" id="3.1.3.18"/>
    </reaction>
</comment>
<keyword evidence="5" id="KW-0378">Hydrolase</keyword>
<evidence type="ECO:0000256" key="1">
    <source>
        <dbReference type="ARBA" id="ARBA00000830"/>
    </source>
</evidence>
<dbReference type="PANTHER" id="PTHR43434">
    <property type="entry name" value="PHOSPHOGLYCOLATE PHOSPHATASE"/>
    <property type="match status" value="1"/>
</dbReference>
<keyword evidence="6" id="KW-1185">Reference proteome</keyword>
<dbReference type="InterPro" id="IPR041492">
    <property type="entry name" value="HAD_2"/>
</dbReference>
<comment type="pathway">
    <text evidence="2">Organic acid metabolism; glycolate biosynthesis; glycolate from 2-phosphoglycolate: step 1/1.</text>
</comment>
<protein>
    <recommendedName>
        <fullName evidence="4">phosphoglycolate phosphatase</fullName>
        <ecNumber evidence="4">3.1.3.18</ecNumber>
    </recommendedName>
</protein>
<dbReference type="PANTHER" id="PTHR43434:SF1">
    <property type="entry name" value="PHOSPHOGLYCOLATE PHOSPHATASE"/>
    <property type="match status" value="1"/>
</dbReference>
<evidence type="ECO:0000313" key="6">
    <source>
        <dbReference type="Proteomes" id="UP000317909"/>
    </source>
</evidence>
<dbReference type="SUPFAM" id="SSF56784">
    <property type="entry name" value="HAD-like"/>
    <property type="match status" value="1"/>
</dbReference>
<accession>A0A517TZ47</accession>
<organism evidence="5 6">
    <name type="scientific">Lacipirellula limnantheis</name>
    <dbReference type="NCBI Taxonomy" id="2528024"/>
    <lineage>
        <taxon>Bacteria</taxon>
        <taxon>Pseudomonadati</taxon>
        <taxon>Planctomycetota</taxon>
        <taxon>Planctomycetia</taxon>
        <taxon>Pirellulales</taxon>
        <taxon>Lacipirellulaceae</taxon>
        <taxon>Lacipirellula</taxon>
    </lineage>
</organism>
<dbReference type="Proteomes" id="UP000317909">
    <property type="component" value="Chromosome"/>
</dbReference>
<sequence>MSPLQLELALRIGTGRVTMSLRRDLGMASLLATLFDYDGVIADTLADMLRFAGETCAEMGYPRKATAADLDALETMSFVDFALRIGVPTGRAQEFARRTMARFERRPAPPPIFSGMDMVVRDAAARGQVGIVTGSPARAVLQFLGKHRLDACVDVLIAVEQPGTRSEKISAALDQLGRQPDEACLVGDAVSDVRACREVGVRSIAVAWGHQSAARLAAAGADTVVNSPQELAELLRGI</sequence>
<evidence type="ECO:0000256" key="2">
    <source>
        <dbReference type="ARBA" id="ARBA00004818"/>
    </source>
</evidence>
<comment type="similarity">
    <text evidence="3">Belongs to the HAD-like hydrolase superfamily. CbbY/CbbZ/Gph/YieH family.</text>
</comment>
<dbReference type="InterPro" id="IPR036412">
    <property type="entry name" value="HAD-like_sf"/>
</dbReference>
<dbReference type="EMBL" id="CP036339">
    <property type="protein sequence ID" value="QDT73650.1"/>
    <property type="molecule type" value="Genomic_DNA"/>
</dbReference>
<evidence type="ECO:0000313" key="5">
    <source>
        <dbReference type="EMBL" id="QDT73650.1"/>
    </source>
</evidence>
<dbReference type="SFLD" id="SFLDG01129">
    <property type="entry name" value="C1.5:_HAD__Beta-PGM__Phosphata"/>
    <property type="match status" value="1"/>
</dbReference>
<reference evidence="5 6" key="1">
    <citation type="submission" date="2019-02" db="EMBL/GenBank/DDBJ databases">
        <title>Deep-cultivation of Planctomycetes and their phenomic and genomic characterization uncovers novel biology.</title>
        <authorList>
            <person name="Wiegand S."/>
            <person name="Jogler M."/>
            <person name="Boedeker C."/>
            <person name="Pinto D."/>
            <person name="Vollmers J."/>
            <person name="Rivas-Marin E."/>
            <person name="Kohn T."/>
            <person name="Peeters S.H."/>
            <person name="Heuer A."/>
            <person name="Rast P."/>
            <person name="Oberbeckmann S."/>
            <person name="Bunk B."/>
            <person name="Jeske O."/>
            <person name="Meyerdierks A."/>
            <person name="Storesund J.E."/>
            <person name="Kallscheuer N."/>
            <person name="Luecker S."/>
            <person name="Lage O.M."/>
            <person name="Pohl T."/>
            <person name="Merkel B.J."/>
            <person name="Hornburger P."/>
            <person name="Mueller R.-W."/>
            <person name="Bruemmer F."/>
            <person name="Labrenz M."/>
            <person name="Spormann A.M."/>
            <person name="Op den Camp H."/>
            <person name="Overmann J."/>
            <person name="Amann R."/>
            <person name="Jetten M.S.M."/>
            <person name="Mascher T."/>
            <person name="Medema M.H."/>
            <person name="Devos D.P."/>
            <person name="Kaster A.-K."/>
            <person name="Ovreas L."/>
            <person name="Rohde M."/>
            <person name="Galperin M.Y."/>
            <person name="Jogler C."/>
        </authorList>
    </citation>
    <scope>NUCLEOTIDE SEQUENCE [LARGE SCALE GENOMIC DNA]</scope>
    <source>
        <strain evidence="5 6">I41</strain>
    </source>
</reference>
<dbReference type="InterPro" id="IPR023214">
    <property type="entry name" value="HAD_sf"/>
</dbReference>
<dbReference type="RefSeq" id="WP_168206897.1">
    <property type="nucleotide sequence ID" value="NZ_CP036339.1"/>
</dbReference>